<keyword evidence="1" id="KW-0732">Signal</keyword>
<evidence type="ECO:0000313" key="3">
    <source>
        <dbReference type="Proteomes" id="UP001194746"/>
    </source>
</evidence>
<evidence type="ECO:0000256" key="1">
    <source>
        <dbReference type="SAM" id="SignalP"/>
    </source>
</evidence>
<proteinExistence type="predicted"/>
<name>A0AAD4CRG6_ASPNN</name>
<protein>
    <submittedName>
        <fullName evidence="2">Uncharacterized protein</fullName>
    </submittedName>
</protein>
<reference evidence="2" key="1">
    <citation type="journal article" date="2019" name="Beilstein J. Org. Chem.">
        <title>Nanangenines: drimane sesquiterpenoids as the dominant metabolite cohort of a novel Australian fungus, Aspergillus nanangensis.</title>
        <authorList>
            <person name="Lacey H.J."/>
            <person name="Gilchrist C.L.M."/>
            <person name="Crombie A."/>
            <person name="Kalaitzis J.A."/>
            <person name="Vuong D."/>
            <person name="Rutledge P.J."/>
            <person name="Turner P."/>
            <person name="Pitt J.I."/>
            <person name="Lacey E."/>
            <person name="Chooi Y.H."/>
            <person name="Piggott A.M."/>
        </authorList>
    </citation>
    <scope>NUCLEOTIDE SEQUENCE</scope>
    <source>
        <strain evidence="2">MST-FP2251</strain>
    </source>
</reference>
<accession>A0AAD4CRG6</accession>
<reference evidence="2" key="2">
    <citation type="submission" date="2020-02" db="EMBL/GenBank/DDBJ databases">
        <authorList>
            <person name="Gilchrist C.L.M."/>
            <person name="Chooi Y.-H."/>
        </authorList>
    </citation>
    <scope>NUCLEOTIDE SEQUENCE</scope>
    <source>
        <strain evidence="2">MST-FP2251</strain>
    </source>
</reference>
<dbReference type="AlphaFoldDB" id="A0AAD4CRG6"/>
<feature type="chain" id="PRO_5041950722" evidence="1">
    <location>
        <begin position="19"/>
        <end position="196"/>
    </location>
</feature>
<dbReference type="EMBL" id="VCAU01000027">
    <property type="protein sequence ID" value="KAF9890387.1"/>
    <property type="molecule type" value="Genomic_DNA"/>
</dbReference>
<sequence>MKLILSSIVALAATLTTALPRDTPSATPKNVVYLDAKHPHAPNGTHGFLELDGALQALDLSSPDVIHEEHAIRKPLGPDSSFNVTIGGADPNGGDLDKRQEGYCSMYFGCRNQYILVKENLWSFWTVHYGDGDALNGRSGWEDHYADSTSMIRSFGGQVYASNTKKSGCHITFDLQGCYIDVPTQTFLGSYNCAGC</sequence>
<keyword evidence="3" id="KW-1185">Reference proteome</keyword>
<feature type="signal peptide" evidence="1">
    <location>
        <begin position="1"/>
        <end position="18"/>
    </location>
</feature>
<gene>
    <name evidence="2" type="ORF">FE257_006055</name>
</gene>
<evidence type="ECO:0000313" key="2">
    <source>
        <dbReference type="EMBL" id="KAF9890387.1"/>
    </source>
</evidence>
<comment type="caution">
    <text evidence="2">The sequence shown here is derived from an EMBL/GenBank/DDBJ whole genome shotgun (WGS) entry which is preliminary data.</text>
</comment>
<organism evidence="2 3">
    <name type="scientific">Aspergillus nanangensis</name>
    <dbReference type="NCBI Taxonomy" id="2582783"/>
    <lineage>
        <taxon>Eukaryota</taxon>
        <taxon>Fungi</taxon>
        <taxon>Dikarya</taxon>
        <taxon>Ascomycota</taxon>
        <taxon>Pezizomycotina</taxon>
        <taxon>Eurotiomycetes</taxon>
        <taxon>Eurotiomycetidae</taxon>
        <taxon>Eurotiales</taxon>
        <taxon>Aspergillaceae</taxon>
        <taxon>Aspergillus</taxon>
        <taxon>Aspergillus subgen. Circumdati</taxon>
    </lineage>
</organism>
<dbReference type="Proteomes" id="UP001194746">
    <property type="component" value="Unassembled WGS sequence"/>
</dbReference>